<feature type="repeat" description="ANK" evidence="3">
    <location>
        <begin position="920"/>
        <end position="952"/>
    </location>
</feature>
<comment type="caution">
    <text evidence="6">The sequence shown here is derived from an EMBL/GenBank/DDBJ whole genome shotgun (WGS) entry which is preliminary data.</text>
</comment>
<dbReference type="Gene3D" id="1.25.40.20">
    <property type="entry name" value="Ankyrin repeat-containing domain"/>
    <property type="match status" value="3"/>
</dbReference>
<dbReference type="SMART" id="SM00248">
    <property type="entry name" value="ANK"/>
    <property type="match status" value="10"/>
</dbReference>
<feature type="repeat" description="ANK" evidence="3">
    <location>
        <begin position="887"/>
        <end position="919"/>
    </location>
</feature>
<reference evidence="6" key="1">
    <citation type="submission" date="2021-03" db="EMBL/GenBank/DDBJ databases">
        <authorList>
            <person name="Tagirdzhanova G."/>
        </authorList>
    </citation>
    <scope>NUCLEOTIDE SEQUENCE</scope>
</reference>
<dbReference type="InterPro" id="IPR002110">
    <property type="entry name" value="Ankyrin_rpt"/>
</dbReference>
<dbReference type="InterPro" id="IPR013087">
    <property type="entry name" value="Znf_C2H2_type"/>
</dbReference>
<evidence type="ECO:0000259" key="5">
    <source>
        <dbReference type="SMART" id="SM00355"/>
    </source>
</evidence>
<feature type="repeat" description="ANK" evidence="3">
    <location>
        <begin position="742"/>
        <end position="774"/>
    </location>
</feature>
<keyword evidence="7" id="KW-1185">Reference proteome</keyword>
<dbReference type="Pfam" id="PF24883">
    <property type="entry name" value="NPHP3_N"/>
    <property type="match status" value="1"/>
</dbReference>
<name>A0A8H3ES32_9LECA</name>
<dbReference type="InterPro" id="IPR036770">
    <property type="entry name" value="Ankyrin_rpt-contain_sf"/>
</dbReference>
<dbReference type="InterPro" id="IPR027417">
    <property type="entry name" value="P-loop_NTPase"/>
</dbReference>
<dbReference type="PROSITE" id="PS50297">
    <property type="entry name" value="ANK_REP_REGION"/>
    <property type="match status" value="4"/>
</dbReference>
<dbReference type="AlphaFoldDB" id="A0A8H3ES32"/>
<dbReference type="InterPro" id="IPR054471">
    <property type="entry name" value="GPIID_WHD"/>
</dbReference>
<dbReference type="SUPFAM" id="SSF52540">
    <property type="entry name" value="P-loop containing nucleoside triphosphate hydrolases"/>
    <property type="match status" value="1"/>
</dbReference>
<feature type="region of interest" description="Disordered" evidence="4">
    <location>
        <begin position="105"/>
        <end position="143"/>
    </location>
</feature>
<dbReference type="PANTHER" id="PTHR24198">
    <property type="entry name" value="ANKYRIN REPEAT AND PROTEIN KINASE DOMAIN-CONTAINING PROTEIN"/>
    <property type="match status" value="1"/>
</dbReference>
<keyword evidence="2 3" id="KW-0040">ANK repeat</keyword>
<feature type="domain" description="C2H2-type" evidence="5">
    <location>
        <begin position="65"/>
        <end position="88"/>
    </location>
</feature>
<dbReference type="PROSITE" id="PS50088">
    <property type="entry name" value="ANK_REPEAT"/>
    <property type="match status" value="5"/>
</dbReference>
<dbReference type="PRINTS" id="PR01415">
    <property type="entry name" value="ANKYRIN"/>
</dbReference>
<dbReference type="Pfam" id="PF22939">
    <property type="entry name" value="WHD_GPIID"/>
    <property type="match status" value="1"/>
</dbReference>
<accession>A0A8H3ES32</accession>
<keyword evidence="1" id="KW-0677">Repeat</keyword>
<evidence type="ECO:0000313" key="7">
    <source>
        <dbReference type="Proteomes" id="UP000664521"/>
    </source>
</evidence>
<evidence type="ECO:0000256" key="3">
    <source>
        <dbReference type="PROSITE-ProRule" id="PRU00023"/>
    </source>
</evidence>
<dbReference type="OrthoDB" id="1577640at2759"/>
<dbReference type="SUPFAM" id="SSF48403">
    <property type="entry name" value="Ankyrin repeat"/>
    <property type="match status" value="1"/>
</dbReference>
<dbReference type="Gene3D" id="3.40.50.300">
    <property type="entry name" value="P-loop containing nucleotide triphosphate hydrolases"/>
    <property type="match status" value="1"/>
</dbReference>
<dbReference type="PANTHER" id="PTHR24198:SF165">
    <property type="entry name" value="ANKYRIN REPEAT-CONTAINING PROTEIN-RELATED"/>
    <property type="match status" value="1"/>
</dbReference>
<feature type="repeat" description="ANK" evidence="3">
    <location>
        <begin position="775"/>
        <end position="807"/>
    </location>
</feature>
<evidence type="ECO:0000313" key="6">
    <source>
        <dbReference type="EMBL" id="CAF9911701.1"/>
    </source>
</evidence>
<evidence type="ECO:0000256" key="4">
    <source>
        <dbReference type="SAM" id="MobiDB-lite"/>
    </source>
</evidence>
<dbReference type="Pfam" id="PF12796">
    <property type="entry name" value="Ank_2"/>
    <property type="match status" value="2"/>
</dbReference>
<gene>
    <name evidence="6" type="ORF">HETSPECPRED_000421</name>
</gene>
<evidence type="ECO:0000256" key="1">
    <source>
        <dbReference type="ARBA" id="ARBA00022737"/>
    </source>
</evidence>
<proteinExistence type="predicted"/>
<dbReference type="InterPro" id="IPR056884">
    <property type="entry name" value="NPHP3-like_N"/>
</dbReference>
<sequence length="991" mass="111268">MAKVEHEFSKHRQMAWTCDICNLTLDKELDIKNHVEKRHGDLEDLEYESLLKSASEYTIVWIQQQSCPICKAFQAHTKRQYISHVGRHLQDISHVAIPSSVLSDDQVEIEEDTDDEPVEEGERRGIAVDQAGESEQPEADPFDKLISVDDDDELKKSLSRWLQGPDPAIIHDAAVRQRLLGTCQWFLESYKFSEWIGGDFRTLWISDIPGAGKTVLCSAVITHLLEHAAVTIYYYFDFNDSEAARASSFLRSILRQLLPGLREIPSALRELYQKLSEHQQLPNVNELLDTVFRTTPLVGQPIYLVIDALDESMDQDLLFIMKSLERMIRGWEHLSLLFTTRQHFVVSDYLENFTAHKVCISEQKQNQDIKEYISFRLRDDKRMAKWPSETKEEVLQTLTQDAAGMFSWVEAQLGVLRQCPNVRSIKTALKGSPRALDETYELALQRIPSDEVRDASRLLQWLCFCARPMTLLELGEVIAFDLDNLVFDPELRYIETPNLLKTCGPLVKLEKPDDSGEMVKPETKVVRFCHESVRAYLVSNRLREFRVHFEVSKISANAYLAKACLVYISHANNLELLPTQTDNVIIDYPLLRYALEEWPGHYRKVIGRDQQEELDSLAYNLLSSEKAFGIYQRWPVSPADMISPIYYSSLAGITGVVSWLLEEGVDPDKPPFGRWGTALGAGCHAGHGDIVELLVENGAEVETSSAEGLTPLQLAAATIGARLVSMLIEKGTEDYLDRRSPNGWTALHWAARGGKEETVKLLVDEGADVLAADNEDQTPLDVALRQGRGEIVQLLVNGGADVDAFHRKYGTRLQHAARSGDERAVRILLKVGADPSLFREPKPFPKYMAGTPLQEAITYGEERAHGHENIVKLLLAAGADPNLPGSVGDFALHWAAHMGNMKILKWLLDAGADVNAVPSGNESPLKAAVQSGQEEVVRLFLAAGADPNVEDYNGRCSTPLRCAIMRKLPGMEKILRDHGATDFRDQSPANE</sequence>
<feature type="compositionally biased region" description="Acidic residues" evidence="4">
    <location>
        <begin position="105"/>
        <end position="119"/>
    </location>
</feature>
<dbReference type="Proteomes" id="UP000664521">
    <property type="component" value="Unassembled WGS sequence"/>
</dbReference>
<feature type="repeat" description="ANK" evidence="3">
    <location>
        <begin position="848"/>
        <end position="886"/>
    </location>
</feature>
<dbReference type="SMART" id="SM00355">
    <property type="entry name" value="ZnF_C2H2"/>
    <property type="match status" value="2"/>
</dbReference>
<feature type="domain" description="C2H2-type" evidence="5">
    <location>
        <begin position="16"/>
        <end position="39"/>
    </location>
</feature>
<dbReference type="EMBL" id="CAJPDS010000010">
    <property type="protein sequence ID" value="CAF9911701.1"/>
    <property type="molecule type" value="Genomic_DNA"/>
</dbReference>
<protein>
    <recommendedName>
        <fullName evidence="5">C2H2-type domain-containing protein</fullName>
    </recommendedName>
</protein>
<organism evidence="6 7">
    <name type="scientific">Heterodermia speciosa</name>
    <dbReference type="NCBI Taxonomy" id="116794"/>
    <lineage>
        <taxon>Eukaryota</taxon>
        <taxon>Fungi</taxon>
        <taxon>Dikarya</taxon>
        <taxon>Ascomycota</taxon>
        <taxon>Pezizomycotina</taxon>
        <taxon>Lecanoromycetes</taxon>
        <taxon>OSLEUM clade</taxon>
        <taxon>Lecanoromycetidae</taxon>
        <taxon>Caliciales</taxon>
        <taxon>Physciaceae</taxon>
        <taxon>Heterodermia</taxon>
    </lineage>
</organism>
<evidence type="ECO:0000256" key="2">
    <source>
        <dbReference type="ARBA" id="ARBA00023043"/>
    </source>
</evidence>